<evidence type="ECO:0000313" key="1">
    <source>
        <dbReference type="EMBL" id="RZC42920.1"/>
    </source>
</evidence>
<accession>A0A482WCN4</accession>
<evidence type="ECO:0000313" key="2">
    <source>
        <dbReference type="Proteomes" id="UP000292052"/>
    </source>
</evidence>
<gene>
    <name evidence="1" type="ORF">BDFB_014908</name>
</gene>
<dbReference type="Proteomes" id="UP000292052">
    <property type="component" value="Unassembled WGS sequence"/>
</dbReference>
<keyword evidence="2" id="KW-1185">Reference proteome</keyword>
<sequence length="56" mass="6675">AVLTVESLLPVKSKEKYENAYRQFNDWCKEKRVKEMKKVLLAYFQQKSKAYKSSTL</sequence>
<dbReference type="EMBL" id="QDEB01003638">
    <property type="protein sequence ID" value="RZC42920.1"/>
    <property type="molecule type" value="Genomic_DNA"/>
</dbReference>
<reference evidence="1 2" key="1">
    <citation type="submission" date="2017-03" db="EMBL/GenBank/DDBJ databases">
        <title>Genome of the blue death feigning beetle - Asbolus verrucosus.</title>
        <authorList>
            <person name="Rider S.D."/>
        </authorList>
    </citation>
    <scope>NUCLEOTIDE SEQUENCE [LARGE SCALE GENOMIC DNA]</scope>
    <source>
        <strain evidence="1">Butters</strain>
        <tissue evidence="1">Head and leg muscle</tissue>
    </source>
</reference>
<dbReference type="AlphaFoldDB" id="A0A482WCN4"/>
<dbReference type="OrthoDB" id="6770580at2759"/>
<feature type="non-terminal residue" evidence="1">
    <location>
        <position position="1"/>
    </location>
</feature>
<protein>
    <submittedName>
        <fullName evidence="1">Uncharacterized protein</fullName>
    </submittedName>
</protein>
<comment type="caution">
    <text evidence="1">The sequence shown here is derived from an EMBL/GenBank/DDBJ whole genome shotgun (WGS) entry which is preliminary data.</text>
</comment>
<organism evidence="1 2">
    <name type="scientific">Asbolus verrucosus</name>
    <name type="common">Desert ironclad beetle</name>
    <dbReference type="NCBI Taxonomy" id="1661398"/>
    <lineage>
        <taxon>Eukaryota</taxon>
        <taxon>Metazoa</taxon>
        <taxon>Ecdysozoa</taxon>
        <taxon>Arthropoda</taxon>
        <taxon>Hexapoda</taxon>
        <taxon>Insecta</taxon>
        <taxon>Pterygota</taxon>
        <taxon>Neoptera</taxon>
        <taxon>Endopterygota</taxon>
        <taxon>Coleoptera</taxon>
        <taxon>Polyphaga</taxon>
        <taxon>Cucujiformia</taxon>
        <taxon>Tenebrionidae</taxon>
        <taxon>Pimeliinae</taxon>
        <taxon>Asbolus</taxon>
    </lineage>
</organism>
<name>A0A482WCN4_ASBVE</name>
<proteinExistence type="predicted"/>